<evidence type="ECO:0000256" key="1">
    <source>
        <dbReference type="ARBA" id="ARBA00004651"/>
    </source>
</evidence>
<dbReference type="PANTHER" id="PTHR30614:SF0">
    <property type="entry name" value="L-CYSTINE TRANSPORT SYSTEM PERMEASE PROTEIN TCYL"/>
    <property type="match status" value="1"/>
</dbReference>
<dbReference type="OrthoDB" id="9805999at2"/>
<evidence type="ECO:0000256" key="8">
    <source>
        <dbReference type="RuleBase" id="RU363032"/>
    </source>
</evidence>
<dbReference type="RefSeq" id="WP_089201185.1">
    <property type="nucleotide sequence ID" value="NZ_NHRJ02000014.1"/>
</dbReference>
<dbReference type="AlphaFoldDB" id="A0A2W1NXN1"/>
<dbReference type="GO" id="GO:0043190">
    <property type="term" value="C:ATP-binding cassette (ABC) transporter complex"/>
    <property type="evidence" value="ECO:0007669"/>
    <property type="project" value="InterPro"/>
</dbReference>
<dbReference type="InterPro" id="IPR043429">
    <property type="entry name" value="ArtM/GltK/GlnP/TcyL/YhdX-like"/>
</dbReference>
<dbReference type="PANTHER" id="PTHR30614">
    <property type="entry name" value="MEMBRANE COMPONENT OF AMINO ACID ABC TRANSPORTER"/>
    <property type="match status" value="1"/>
</dbReference>
<dbReference type="InterPro" id="IPR010065">
    <property type="entry name" value="AA_ABC_transptr_permease_3TM"/>
</dbReference>
<dbReference type="CDD" id="cd06261">
    <property type="entry name" value="TM_PBP2"/>
    <property type="match status" value="1"/>
</dbReference>
<dbReference type="NCBIfam" id="TIGR01726">
    <property type="entry name" value="HEQRo_perm_3TM"/>
    <property type="match status" value="1"/>
</dbReference>
<dbReference type="InterPro" id="IPR014342">
    <property type="entry name" value="Ectoine_EhuC"/>
</dbReference>
<keyword evidence="4 8" id="KW-0812">Transmembrane</keyword>
<organism evidence="10 11">
    <name type="scientific">Paenibacillus xerothermodurans</name>
    <dbReference type="NCBI Taxonomy" id="1977292"/>
    <lineage>
        <taxon>Bacteria</taxon>
        <taxon>Bacillati</taxon>
        <taxon>Bacillota</taxon>
        <taxon>Bacilli</taxon>
        <taxon>Bacillales</taxon>
        <taxon>Paenibacillaceae</taxon>
        <taxon>Paenibacillus</taxon>
    </lineage>
</organism>
<evidence type="ECO:0000256" key="6">
    <source>
        <dbReference type="ARBA" id="ARBA00022989"/>
    </source>
</evidence>
<dbReference type="Gene3D" id="1.10.3720.10">
    <property type="entry name" value="MetI-like"/>
    <property type="match status" value="1"/>
</dbReference>
<feature type="transmembrane region" description="Helical" evidence="8">
    <location>
        <begin position="20"/>
        <end position="42"/>
    </location>
</feature>
<keyword evidence="11" id="KW-1185">Reference proteome</keyword>
<name>A0A2W1NXN1_PAEXE</name>
<comment type="subcellular location">
    <subcellularLocation>
        <location evidence="1 8">Cell membrane</location>
        <topology evidence="1 8">Multi-pass membrane protein</topology>
    </subcellularLocation>
</comment>
<feature type="transmembrane region" description="Helical" evidence="8">
    <location>
        <begin position="186"/>
        <end position="208"/>
    </location>
</feature>
<keyword evidence="2 8" id="KW-0813">Transport</keyword>
<protein>
    <submittedName>
        <fullName evidence="10">Ectoine/hydroxyectoine ABC transporter permease subunit EhuC</fullName>
    </submittedName>
</protein>
<feature type="transmembrane region" description="Helical" evidence="8">
    <location>
        <begin position="54"/>
        <end position="73"/>
    </location>
</feature>
<dbReference type="GO" id="GO:0022857">
    <property type="term" value="F:transmembrane transporter activity"/>
    <property type="evidence" value="ECO:0007669"/>
    <property type="project" value="InterPro"/>
</dbReference>
<reference evidence="10" key="1">
    <citation type="submission" date="2018-06" db="EMBL/GenBank/DDBJ databases">
        <title>Paenibacillus xerothermodurans sp. nov. an extremely dry heat resistant spore forming bacterium isolated from the soil of Cape Canaveral, Florida.</title>
        <authorList>
            <person name="Seuylemezian A."/>
            <person name="Kaur N."/>
            <person name="Patil P."/>
            <person name="Patil P."/>
            <person name="Mayilraj S."/>
            <person name="Vaishampayan P."/>
        </authorList>
    </citation>
    <scope>NUCLEOTIDE SEQUENCE [LARGE SCALE GENOMIC DNA]</scope>
    <source>
        <strain evidence="10">ATCC 27380</strain>
    </source>
</reference>
<keyword evidence="7 8" id="KW-0472">Membrane</keyword>
<feature type="domain" description="ABC transmembrane type-1" evidence="9">
    <location>
        <begin position="16"/>
        <end position="202"/>
    </location>
</feature>
<evidence type="ECO:0000313" key="10">
    <source>
        <dbReference type="EMBL" id="PZE19638.1"/>
    </source>
</evidence>
<dbReference type="GO" id="GO:0006865">
    <property type="term" value="P:amino acid transport"/>
    <property type="evidence" value="ECO:0007669"/>
    <property type="project" value="UniProtKB-KW"/>
</dbReference>
<dbReference type="Proteomes" id="UP000214746">
    <property type="component" value="Unassembled WGS sequence"/>
</dbReference>
<keyword evidence="3" id="KW-1003">Cell membrane</keyword>
<dbReference type="NCBIfam" id="TIGR03004">
    <property type="entry name" value="ectoine_ehuC"/>
    <property type="match status" value="1"/>
</dbReference>
<feature type="transmembrane region" description="Helical" evidence="8">
    <location>
        <begin position="85"/>
        <end position="104"/>
    </location>
</feature>
<evidence type="ECO:0000259" key="9">
    <source>
        <dbReference type="PROSITE" id="PS50928"/>
    </source>
</evidence>
<evidence type="ECO:0000256" key="4">
    <source>
        <dbReference type="ARBA" id="ARBA00022692"/>
    </source>
</evidence>
<comment type="similarity">
    <text evidence="8">Belongs to the binding-protein-dependent transport system permease family.</text>
</comment>
<proteinExistence type="inferred from homology"/>
<dbReference type="PROSITE" id="PS50928">
    <property type="entry name" value="ABC_TM1"/>
    <property type="match status" value="1"/>
</dbReference>
<evidence type="ECO:0000256" key="2">
    <source>
        <dbReference type="ARBA" id="ARBA00022448"/>
    </source>
</evidence>
<dbReference type="EMBL" id="NHRJ02000014">
    <property type="protein sequence ID" value="PZE19638.1"/>
    <property type="molecule type" value="Genomic_DNA"/>
</dbReference>
<gene>
    <name evidence="10" type="primary">ehuC</name>
    <name evidence="10" type="ORF">CBW46_016965</name>
</gene>
<comment type="caution">
    <text evidence="10">The sequence shown here is derived from an EMBL/GenBank/DDBJ whole genome shotgun (WGS) entry which is preliminary data.</text>
</comment>
<evidence type="ECO:0000256" key="7">
    <source>
        <dbReference type="ARBA" id="ARBA00023136"/>
    </source>
</evidence>
<dbReference type="InterPro" id="IPR000515">
    <property type="entry name" value="MetI-like"/>
</dbReference>
<evidence type="ECO:0000256" key="5">
    <source>
        <dbReference type="ARBA" id="ARBA00022970"/>
    </source>
</evidence>
<evidence type="ECO:0000313" key="11">
    <source>
        <dbReference type="Proteomes" id="UP000214746"/>
    </source>
</evidence>
<dbReference type="InterPro" id="IPR035906">
    <property type="entry name" value="MetI-like_sf"/>
</dbReference>
<accession>A0A2W1NXN1</accession>
<feature type="transmembrane region" description="Helical" evidence="8">
    <location>
        <begin position="146"/>
        <end position="166"/>
    </location>
</feature>
<sequence>MPISWIDFLPALLEGVEITLQVAVFSSVLALAIAVVVGLLKLSKKWWVRALTGVYVEIFRGTSLLVQLFWLYFVLPFIGIELPKLAAAILAVGLNFGAYGSEIVRSSIRAIPKGQWEAAIALNMRPWQRMIHIIFPQAFVRMLPPFGNLFIELVKSTSLVYFITMADLTYQAMVLRSNYISWTSEIFGLLLIIYFIISALVAFGVRMLERKLTAGRM</sequence>
<dbReference type="Pfam" id="PF00528">
    <property type="entry name" value="BPD_transp_1"/>
    <property type="match status" value="1"/>
</dbReference>
<keyword evidence="6 8" id="KW-1133">Transmembrane helix</keyword>
<evidence type="ECO:0000256" key="3">
    <source>
        <dbReference type="ARBA" id="ARBA00022475"/>
    </source>
</evidence>
<keyword evidence="5" id="KW-0029">Amino-acid transport</keyword>
<dbReference type="SUPFAM" id="SSF161098">
    <property type="entry name" value="MetI-like"/>
    <property type="match status" value="1"/>
</dbReference>